<dbReference type="AlphaFoldDB" id="A0A1H0WRP1"/>
<keyword evidence="2" id="KW-1185">Reference proteome</keyword>
<proteinExistence type="predicted"/>
<dbReference type="EMBL" id="FNJU01000014">
    <property type="protein sequence ID" value="SDP93309.1"/>
    <property type="molecule type" value="Genomic_DNA"/>
</dbReference>
<evidence type="ECO:0000313" key="2">
    <source>
        <dbReference type="Proteomes" id="UP000199159"/>
    </source>
</evidence>
<accession>A0A1H0WRP1</accession>
<reference evidence="2" key="1">
    <citation type="submission" date="2016-10" db="EMBL/GenBank/DDBJ databases">
        <authorList>
            <person name="Varghese N."/>
            <person name="Submissions S."/>
        </authorList>
    </citation>
    <scope>NUCLEOTIDE SEQUENCE [LARGE SCALE GENOMIC DNA]</scope>
    <source>
        <strain evidence="2">IBRC-M10078</strain>
    </source>
</reference>
<organism evidence="1 2">
    <name type="scientific">Litchfieldia salsa</name>
    <dbReference type="NCBI Taxonomy" id="930152"/>
    <lineage>
        <taxon>Bacteria</taxon>
        <taxon>Bacillati</taxon>
        <taxon>Bacillota</taxon>
        <taxon>Bacilli</taxon>
        <taxon>Bacillales</taxon>
        <taxon>Bacillaceae</taxon>
        <taxon>Litchfieldia</taxon>
    </lineage>
</organism>
<sequence>MITLLFFLYFYKSSHQEYKCIIFSTTSETPLTYLNDINQILLNYNLNSTLLYHCVCDHHPSHVECVNNPNLFNTSVAVGLINFLLEVANVLYLLRSTLPEKGSIKPRMLFKIVVKVNPRLI</sequence>
<name>A0A1H0WRP1_9BACI</name>
<gene>
    <name evidence="1" type="ORF">SAMN05216565_11431</name>
</gene>
<dbReference type="Proteomes" id="UP000199159">
    <property type="component" value="Unassembled WGS sequence"/>
</dbReference>
<protein>
    <submittedName>
        <fullName evidence="1">Uncharacterized protein</fullName>
    </submittedName>
</protein>
<evidence type="ECO:0000313" key="1">
    <source>
        <dbReference type="EMBL" id="SDP93309.1"/>
    </source>
</evidence>